<feature type="compositionally biased region" description="Basic residues" evidence="1">
    <location>
        <begin position="66"/>
        <end position="79"/>
    </location>
</feature>
<reference evidence="3" key="3">
    <citation type="submission" date="2020-05" db="EMBL/GenBank/DDBJ databases">
        <title>Electrophorus electricus (electric eel) genome, fEleEle1, primary haplotype.</title>
        <authorList>
            <person name="Myers G."/>
            <person name="Meyer A."/>
            <person name="Fedrigo O."/>
            <person name="Formenti G."/>
            <person name="Rhie A."/>
            <person name="Tracey A."/>
            <person name="Sims Y."/>
            <person name="Jarvis E.D."/>
        </authorList>
    </citation>
    <scope>NUCLEOTIDE SEQUENCE [LARGE SCALE GENOMIC DNA]</scope>
</reference>
<dbReference type="RefSeq" id="XP_026880604.2">
    <property type="nucleotide sequence ID" value="XM_027024803.2"/>
</dbReference>
<feature type="region of interest" description="Disordered" evidence="1">
    <location>
        <begin position="1"/>
        <end position="96"/>
    </location>
</feature>
<gene>
    <name evidence="3" type="primary">LOC113586580</name>
</gene>
<dbReference type="GeneTree" id="ENSGT00390000017838"/>
<dbReference type="InterPro" id="IPR019327">
    <property type="entry name" value="WKF"/>
</dbReference>
<feature type="compositionally biased region" description="Basic residues" evidence="1">
    <location>
        <begin position="1"/>
        <end position="11"/>
    </location>
</feature>
<accession>A0A4W4E469</accession>
<reference evidence="3" key="4">
    <citation type="submission" date="2025-08" db="UniProtKB">
        <authorList>
            <consortium name="Ensembl"/>
        </authorList>
    </citation>
    <scope>IDENTIFICATION</scope>
</reference>
<dbReference type="GeneID" id="113586580"/>
<reference evidence="3" key="5">
    <citation type="submission" date="2025-09" db="UniProtKB">
        <authorList>
            <consortium name="Ensembl"/>
        </authorList>
    </citation>
    <scope>IDENTIFICATION</scope>
</reference>
<dbReference type="OMA" id="CWAENRS"/>
<sequence length="195" mass="22506">MKRKKTAHKKSKASDDATDVKRRKPGNRDSSDIIGDMPKDKSSEELPTSVEEENLSPEERRVADRKLKKIRRKEEKKKRREEGKNEAEQSKTSSAQTQALEYLTCWSEKREQWKFQKTRQVWLLQHMYDNTKVSDAHFKVLLSYLEGIQGVARETTVQKAEALVRCGEGSEEAEGGATDYQKKAHRAREVVQILS</sequence>
<feature type="compositionally biased region" description="Basic and acidic residues" evidence="1">
    <location>
        <begin position="12"/>
        <end position="44"/>
    </location>
</feature>
<reference evidence="4" key="2">
    <citation type="journal article" date="2017" name="Sci. Adv.">
        <title>A tail of two voltages: Proteomic comparison of the three electric organs of the electric eel.</title>
        <authorList>
            <person name="Traeger L.L."/>
            <person name="Sabat G."/>
            <person name="Barrett-Wilt G.A."/>
            <person name="Wells G.B."/>
            <person name="Sussman M.R."/>
        </authorList>
    </citation>
    <scope>NUCLEOTIDE SEQUENCE [LARGE SCALE GENOMIC DNA]</scope>
</reference>
<proteinExistence type="predicted"/>
<evidence type="ECO:0000313" key="3">
    <source>
        <dbReference type="Ensembl" id="ENSEEEP00000006663.2"/>
    </source>
</evidence>
<protein>
    <submittedName>
        <fullName evidence="3">Zmp:0000000624</fullName>
    </submittedName>
</protein>
<dbReference type="PANTHER" id="PTHR22306">
    <property type="entry name" value="CHROMOSOME 7 OPEN READING FRAME 50"/>
    <property type="match status" value="1"/>
</dbReference>
<reference evidence="4" key="1">
    <citation type="journal article" date="2014" name="Science">
        <title>Nonhuman genetics. Genomic basis for the convergent evolution of electric organs.</title>
        <authorList>
            <person name="Gallant J.R."/>
            <person name="Traeger L.L."/>
            <person name="Volkening J.D."/>
            <person name="Moffett H."/>
            <person name="Chen P.H."/>
            <person name="Novina C.D."/>
            <person name="Phillips G.N.Jr."/>
            <person name="Anand R."/>
            <person name="Wells G.B."/>
            <person name="Pinch M."/>
            <person name="Guth R."/>
            <person name="Unguez G.A."/>
            <person name="Albert J.S."/>
            <person name="Zakon H.H."/>
            <person name="Samanta M.P."/>
            <person name="Sussman M.R."/>
        </authorList>
    </citation>
    <scope>NUCLEOTIDE SEQUENCE [LARGE SCALE GENOMIC DNA]</scope>
</reference>
<dbReference type="CTD" id="84310"/>
<dbReference type="PANTHER" id="PTHR22306:SF2">
    <property type="entry name" value="CHROMOSOME 7 OPEN READING FRAME 50"/>
    <property type="match status" value="1"/>
</dbReference>
<evidence type="ECO:0000259" key="2">
    <source>
        <dbReference type="Pfam" id="PF10180"/>
    </source>
</evidence>
<evidence type="ECO:0000256" key="1">
    <source>
        <dbReference type="SAM" id="MobiDB-lite"/>
    </source>
</evidence>
<dbReference type="Ensembl" id="ENSEEET00000006756.2">
    <property type="protein sequence ID" value="ENSEEEP00000006663.2"/>
    <property type="gene ID" value="ENSEEEG00000003536.2"/>
</dbReference>
<dbReference type="STRING" id="8005.ENSEEEP00000006663"/>
<organism evidence="3 4">
    <name type="scientific">Electrophorus electricus</name>
    <name type="common">Electric eel</name>
    <name type="synonym">Gymnotus electricus</name>
    <dbReference type="NCBI Taxonomy" id="8005"/>
    <lineage>
        <taxon>Eukaryota</taxon>
        <taxon>Metazoa</taxon>
        <taxon>Chordata</taxon>
        <taxon>Craniata</taxon>
        <taxon>Vertebrata</taxon>
        <taxon>Euteleostomi</taxon>
        <taxon>Actinopterygii</taxon>
        <taxon>Neopterygii</taxon>
        <taxon>Teleostei</taxon>
        <taxon>Ostariophysi</taxon>
        <taxon>Gymnotiformes</taxon>
        <taxon>Gymnotoidei</taxon>
        <taxon>Gymnotidae</taxon>
        <taxon>Electrophorus</taxon>
    </lineage>
</organism>
<feature type="compositionally biased region" description="Basic and acidic residues" evidence="1">
    <location>
        <begin position="80"/>
        <end position="89"/>
    </location>
</feature>
<dbReference type="KEGG" id="eee:113586580"/>
<feature type="domain" description="WKF" evidence="2">
    <location>
        <begin position="101"/>
        <end position="162"/>
    </location>
</feature>
<keyword evidence="4" id="KW-1185">Reference proteome</keyword>
<dbReference type="Proteomes" id="UP000314983">
    <property type="component" value="Chromosome 10"/>
</dbReference>
<name>A0A4W4E469_ELEEL</name>
<dbReference type="AlphaFoldDB" id="A0A4W4E469"/>
<evidence type="ECO:0000313" key="4">
    <source>
        <dbReference type="Proteomes" id="UP000314983"/>
    </source>
</evidence>
<dbReference type="Pfam" id="PF10180">
    <property type="entry name" value="WKF"/>
    <property type="match status" value="1"/>
</dbReference>